<feature type="domain" description="Rho-GAP" evidence="13">
    <location>
        <begin position="83"/>
        <end position="256"/>
    </location>
</feature>
<dbReference type="PRINTS" id="PR00678">
    <property type="entry name" value="PI3KINASEP85"/>
</dbReference>
<feature type="domain" description="SH3" evidence="12">
    <location>
        <begin position="3"/>
        <end position="80"/>
    </location>
</feature>
<keyword evidence="3" id="KW-0597">Phosphoprotein</keyword>
<dbReference type="InterPro" id="IPR035022">
    <property type="entry name" value="PI3kinase_P85_nSH2"/>
</dbReference>
<feature type="coiled-coil region" evidence="9">
    <location>
        <begin position="468"/>
        <end position="516"/>
    </location>
</feature>
<dbReference type="PROSITE" id="PS50001">
    <property type="entry name" value="SH2"/>
    <property type="match status" value="2"/>
</dbReference>
<evidence type="ECO:0000256" key="4">
    <source>
        <dbReference type="ARBA" id="ARBA00022737"/>
    </source>
</evidence>
<reference evidence="14" key="2">
    <citation type="submission" date="2025-09" db="UniProtKB">
        <authorList>
            <consortium name="Ensembl"/>
        </authorList>
    </citation>
    <scope>IDENTIFICATION</scope>
</reference>
<evidence type="ECO:0000256" key="10">
    <source>
        <dbReference type="SAM" id="MobiDB-lite"/>
    </source>
</evidence>
<evidence type="ECO:0000256" key="2">
    <source>
        <dbReference type="ARBA" id="ARBA00022443"/>
    </source>
</evidence>
<feature type="domain" description="SH2" evidence="11">
    <location>
        <begin position="289"/>
        <end position="384"/>
    </location>
</feature>
<dbReference type="InterPro" id="IPR001452">
    <property type="entry name" value="SH3_domain"/>
</dbReference>
<evidence type="ECO:0000256" key="3">
    <source>
        <dbReference type="ARBA" id="ARBA00022553"/>
    </source>
</evidence>
<dbReference type="InterPro" id="IPR000198">
    <property type="entry name" value="RhoGAP_dom"/>
</dbReference>
<keyword evidence="9" id="KW-0175">Coiled coil</keyword>
<dbReference type="GeneTree" id="ENSGT00940000157050"/>
<dbReference type="InterPro" id="IPR000980">
    <property type="entry name" value="SH2"/>
</dbReference>
<dbReference type="InterPro" id="IPR035020">
    <property type="entry name" value="PI3kinase_P85_cSH2"/>
</dbReference>
<dbReference type="PANTHER" id="PTHR10155:SF1">
    <property type="entry name" value="PHOSPHATIDYLINOSITOL 3-KINASE REGULATORY SUBUNIT BETA"/>
    <property type="match status" value="1"/>
</dbReference>
<dbReference type="CDD" id="cd09942">
    <property type="entry name" value="SH2_nSH2_p85_like"/>
    <property type="match status" value="1"/>
</dbReference>
<dbReference type="Gene3D" id="1.10.287.1490">
    <property type="match status" value="1"/>
</dbReference>
<dbReference type="FunFam" id="2.30.30.40:FF:000075">
    <property type="entry name" value="phosphatidylinositol 3-kinase regulatory subunit alpha"/>
    <property type="match status" value="1"/>
</dbReference>
<feature type="domain" description="SH2" evidence="11">
    <location>
        <begin position="578"/>
        <end position="673"/>
    </location>
</feature>
<keyword evidence="6" id="KW-0449">Lipoprotein</keyword>
<dbReference type="CDD" id="cd12926">
    <property type="entry name" value="iSH2_PIK3R2"/>
    <property type="match status" value="1"/>
</dbReference>
<dbReference type="AlphaFoldDB" id="A0A8C2XR02"/>
<evidence type="ECO:0000313" key="14">
    <source>
        <dbReference type="Ensembl" id="ENSCLMP00005022363.1"/>
    </source>
</evidence>
<dbReference type="CDD" id="cd09930">
    <property type="entry name" value="SH2_cSH2_p85_like"/>
    <property type="match status" value="1"/>
</dbReference>
<name>A0A8C2XR02_CYCLU</name>
<dbReference type="SMART" id="SM00324">
    <property type="entry name" value="RhoGAP"/>
    <property type="match status" value="1"/>
</dbReference>
<dbReference type="Pfam" id="PF00017">
    <property type="entry name" value="SH2"/>
    <property type="match status" value="2"/>
</dbReference>
<evidence type="ECO:0000256" key="1">
    <source>
        <dbReference type="ARBA" id="ARBA00009442"/>
    </source>
</evidence>
<dbReference type="SMART" id="SM00252">
    <property type="entry name" value="SH2"/>
    <property type="match status" value="2"/>
</dbReference>
<evidence type="ECO:0000256" key="5">
    <source>
        <dbReference type="ARBA" id="ARBA00022999"/>
    </source>
</evidence>
<evidence type="ECO:0000259" key="13">
    <source>
        <dbReference type="PROSITE" id="PS50238"/>
    </source>
</evidence>
<dbReference type="InterPro" id="IPR036028">
    <property type="entry name" value="SH3-like_dom_sf"/>
</dbReference>
<evidence type="ECO:0000256" key="6">
    <source>
        <dbReference type="ARBA" id="ARBA00023288"/>
    </source>
</evidence>
<comment type="similarity">
    <text evidence="1">Belongs to the PI3K p85 subunit family.</text>
</comment>
<keyword evidence="15" id="KW-1185">Reference proteome</keyword>
<dbReference type="SUPFAM" id="SSF55550">
    <property type="entry name" value="SH2 domain"/>
    <property type="match status" value="2"/>
</dbReference>
<dbReference type="FunFam" id="1.10.287.1490:FF:000001">
    <property type="entry name" value="Putative phosphatidylinositol 3-kinase regulatory subunit alpha"/>
    <property type="match status" value="1"/>
</dbReference>
<dbReference type="PRINTS" id="PR00401">
    <property type="entry name" value="SH2DOMAIN"/>
</dbReference>
<evidence type="ECO:0000256" key="8">
    <source>
        <dbReference type="PROSITE-ProRule" id="PRU00192"/>
    </source>
</evidence>
<dbReference type="Gene3D" id="3.30.505.10">
    <property type="entry name" value="SH2 domain"/>
    <property type="match status" value="2"/>
</dbReference>
<dbReference type="PROSITE" id="PS50238">
    <property type="entry name" value="RHOGAP"/>
    <property type="match status" value="1"/>
</dbReference>
<dbReference type="SUPFAM" id="SSF50044">
    <property type="entry name" value="SH3-domain"/>
    <property type="match status" value="1"/>
</dbReference>
<keyword evidence="2 8" id="KW-0728">SH3 domain</keyword>
<evidence type="ECO:0000259" key="12">
    <source>
        <dbReference type="PROSITE" id="PS50002"/>
    </source>
</evidence>
<evidence type="ECO:0000259" key="11">
    <source>
        <dbReference type="PROSITE" id="PS50001"/>
    </source>
</evidence>
<organism evidence="14 15">
    <name type="scientific">Cyclopterus lumpus</name>
    <name type="common">Lumpsucker</name>
    <dbReference type="NCBI Taxonomy" id="8103"/>
    <lineage>
        <taxon>Eukaryota</taxon>
        <taxon>Metazoa</taxon>
        <taxon>Chordata</taxon>
        <taxon>Craniata</taxon>
        <taxon>Vertebrata</taxon>
        <taxon>Euteleostomi</taxon>
        <taxon>Actinopterygii</taxon>
        <taxon>Neopterygii</taxon>
        <taxon>Teleostei</taxon>
        <taxon>Neoteleostei</taxon>
        <taxon>Acanthomorphata</taxon>
        <taxon>Eupercaria</taxon>
        <taxon>Perciformes</taxon>
        <taxon>Cottioidei</taxon>
        <taxon>Cottales</taxon>
        <taxon>Cyclopteridae</taxon>
        <taxon>Cyclopterus</taxon>
    </lineage>
</organism>
<dbReference type="InterPro" id="IPR008936">
    <property type="entry name" value="Rho_GTPase_activation_prot"/>
</dbReference>
<evidence type="ECO:0000256" key="9">
    <source>
        <dbReference type="SAM" id="Coils"/>
    </source>
</evidence>
<dbReference type="FunFam" id="3.30.505.10:FF:000006">
    <property type="entry name" value="Phosphatidylinositol 3-kinase regulatory subunit alpha"/>
    <property type="match status" value="1"/>
</dbReference>
<dbReference type="Gene3D" id="1.10.555.10">
    <property type="entry name" value="Rho GTPase activation protein"/>
    <property type="match status" value="1"/>
</dbReference>
<dbReference type="PROSITE" id="PS50002">
    <property type="entry name" value="SH3"/>
    <property type="match status" value="1"/>
</dbReference>
<reference evidence="14" key="1">
    <citation type="submission" date="2025-08" db="UniProtKB">
        <authorList>
            <consortium name="Ensembl"/>
        </authorList>
    </citation>
    <scope>IDENTIFICATION</scope>
</reference>
<keyword evidence="5 7" id="KW-0727">SH2 domain</keyword>
<keyword evidence="4" id="KW-0677">Repeat</keyword>
<feature type="compositionally biased region" description="Low complexity" evidence="10">
    <location>
        <begin position="85"/>
        <end position="96"/>
    </location>
</feature>
<evidence type="ECO:0000256" key="7">
    <source>
        <dbReference type="PROSITE-ProRule" id="PRU00191"/>
    </source>
</evidence>
<dbReference type="SUPFAM" id="SSF48350">
    <property type="entry name" value="GTPase activation domain, GAP"/>
    <property type="match status" value="1"/>
</dbReference>
<dbReference type="Pfam" id="PF16454">
    <property type="entry name" value="PI3K_P85_iSH2"/>
    <property type="match status" value="1"/>
</dbReference>
<dbReference type="FunFam" id="3.30.505.10:FF:000014">
    <property type="entry name" value="Phosphatidylinositol 3-kinase regulatory subunit alpha"/>
    <property type="match status" value="1"/>
</dbReference>
<dbReference type="GO" id="GO:0046854">
    <property type="term" value="P:phosphatidylinositol phosphate biosynthetic process"/>
    <property type="evidence" value="ECO:0007669"/>
    <property type="project" value="TreeGrafter"/>
</dbReference>
<feature type="coiled-coil region" evidence="9">
    <location>
        <begin position="396"/>
        <end position="430"/>
    </location>
</feature>
<dbReference type="InterPro" id="IPR036860">
    <property type="entry name" value="SH2_dom_sf"/>
</dbReference>
<dbReference type="GO" id="GO:0005942">
    <property type="term" value="C:phosphatidylinositol 3-kinase complex"/>
    <property type="evidence" value="ECO:0007669"/>
    <property type="project" value="TreeGrafter"/>
</dbReference>
<dbReference type="Ensembl" id="ENSCLMT00005023439.1">
    <property type="protein sequence ID" value="ENSCLMP00005022363.1"/>
    <property type="gene ID" value="ENSCLMG00005009644.1"/>
</dbReference>
<dbReference type="GO" id="GO:0046935">
    <property type="term" value="F:1-phosphatidylinositol-3-kinase regulator activity"/>
    <property type="evidence" value="ECO:0007669"/>
    <property type="project" value="TreeGrafter"/>
</dbReference>
<dbReference type="PANTHER" id="PTHR10155">
    <property type="entry name" value="PHOSPHATIDYLINOSITOL 3-KINASE REGULATORY SUBUNIT"/>
    <property type="match status" value="1"/>
</dbReference>
<sequence>MATEGFQYLALFAFTRDQEEDLDLQAGDLLTVSKASLLSMENYQEGCVEQPERLGWLLGYNERTKQRGDFPGTYVEYVGPVKMALPSSQPRSQRPLPVAPRPESSQGKSIFVLNTLSQYFSQQSSCKRTIMHSYEMCQKDVGYLSECVLSYLRNLPSPVIPAYGAVAGSHDREVSLVLESSTSVPLHHHLTLQYLLTHLAKVTQVQASNGLDTHTLGKIFGPLLIRTGPSTPWLSVDEEFPALVVERLLIERTTEQDLAPPVLPAKPVKSQMAPSAMTDTSSLLNDAEWYWGEISREEVNEKLRDTPDGTFLVRDASSKLEGEYTLTLRKGGNNKLIKIYNRDGRYGFSEPLTFLSVVELINHYRHESLAQYNAKLDTKLLFPVSKYQQLVKENSIEEVGEQLKVYHEQYQEKSREYDSLYEEYTRTSQELQMKRTAIEAFNETIKIFEEQCETQERYSRESLERFQREGNEKEIQKIQSNSERLKSRVKEIHDSKRKLEQDLRQQVSDNREIDKKMNSLKPDLMQLRKIRDQYLIWLTQKGTRQKKINEWLGIKNDADESYSLEEDEGSPHHDECTWYVGDIKRTQAEEMLRGKCEGTFLIRESQSQKGSYACSVVVEGDTKHCVIYKTATGYGFAEPYNLYSSLRDLVLHYKNVSLVQHNDHLNVNLAYPVLARSQNQNQHPR</sequence>
<proteinExistence type="inferred from homology"/>
<dbReference type="GO" id="GO:0008286">
    <property type="term" value="P:insulin receptor signaling pathway"/>
    <property type="evidence" value="ECO:0007669"/>
    <property type="project" value="TreeGrafter"/>
</dbReference>
<dbReference type="Pfam" id="PF00620">
    <property type="entry name" value="RhoGAP"/>
    <property type="match status" value="1"/>
</dbReference>
<evidence type="ECO:0000313" key="15">
    <source>
        <dbReference type="Proteomes" id="UP000694565"/>
    </source>
</evidence>
<dbReference type="Proteomes" id="UP000694565">
    <property type="component" value="Unplaced"/>
</dbReference>
<dbReference type="InterPro" id="IPR032498">
    <property type="entry name" value="PI3K_P85_iSH2"/>
</dbReference>
<dbReference type="SMART" id="SM00326">
    <property type="entry name" value="SH3"/>
    <property type="match status" value="1"/>
</dbReference>
<feature type="region of interest" description="Disordered" evidence="10">
    <location>
        <begin position="85"/>
        <end position="105"/>
    </location>
</feature>
<protein>
    <submittedName>
        <fullName evidence="14">Phosphoinositide-3-kinase, regulatory subunit 2 (beta)</fullName>
    </submittedName>
</protein>
<accession>A0A8C2XR02</accession>
<dbReference type="Gene3D" id="2.30.30.40">
    <property type="entry name" value="SH3 Domains"/>
    <property type="match status" value="1"/>
</dbReference>